<dbReference type="InterPro" id="IPR051647">
    <property type="entry name" value="Mediator_comp_sub12"/>
</dbReference>
<feature type="compositionally biased region" description="Basic and acidic residues" evidence="1">
    <location>
        <begin position="375"/>
        <end position="432"/>
    </location>
</feature>
<dbReference type="PANTHER" id="PTHR46007">
    <property type="entry name" value="MEDIATOR OF RNA POLYMERASE II TRANSCRIPTION SUBUNIT 12"/>
    <property type="match status" value="1"/>
</dbReference>
<feature type="compositionally biased region" description="Basic and acidic residues" evidence="1">
    <location>
        <begin position="220"/>
        <end position="269"/>
    </location>
</feature>
<feature type="compositionally biased region" description="Basic residues" evidence="1">
    <location>
        <begin position="461"/>
        <end position="471"/>
    </location>
</feature>
<feature type="region of interest" description="Disordered" evidence="1">
    <location>
        <begin position="109"/>
        <end position="131"/>
    </location>
</feature>
<feature type="compositionally biased region" description="Low complexity" evidence="1">
    <location>
        <begin position="29"/>
        <end position="41"/>
    </location>
</feature>
<feature type="compositionally biased region" description="Basic and acidic residues" evidence="1">
    <location>
        <begin position="287"/>
        <end position="349"/>
    </location>
</feature>
<dbReference type="PANTHER" id="PTHR46007:SF12">
    <property type="entry name" value="C2H2-TYPE DOMAIN-CONTAINING PROTEIN-RELATED"/>
    <property type="match status" value="1"/>
</dbReference>
<keyword evidence="3" id="KW-1185">Reference proteome</keyword>
<organism evidence="2 3">
    <name type="scientific">Sphagnum jensenii</name>
    <dbReference type="NCBI Taxonomy" id="128206"/>
    <lineage>
        <taxon>Eukaryota</taxon>
        <taxon>Viridiplantae</taxon>
        <taxon>Streptophyta</taxon>
        <taxon>Embryophyta</taxon>
        <taxon>Bryophyta</taxon>
        <taxon>Sphagnophytina</taxon>
        <taxon>Sphagnopsida</taxon>
        <taxon>Sphagnales</taxon>
        <taxon>Sphagnaceae</taxon>
        <taxon>Sphagnum</taxon>
    </lineage>
</organism>
<reference evidence="2" key="1">
    <citation type="submission" date="2024-02" db="EMBL/GenBank/DDBJ databases">
        <authorList>
            <consortium name="ELIXIR-Norway"/>
            <consortium name="Elixir Norway"/>
        </authorList>
    </citation>
    <scope>NUCLEOTIDE SEQUENCE</scope>
</reference>
<evidence type="ECO:0000256" key="1">
    <source>
        <dbReference type="SAM" id="MobiDB-lite"/>
    </source>
</evidence>
<feature type="region of interest" description="Disordered" evidence="1">
    <location>
        <begin position="1"/>
        <end position="81"/>
    </location>
</feature>
<feature type="compositionally biased region" description="Polar residues" evidence="1">
    <location>
        <begin position="179"/>
        <end position="189"/>
    </location>
</feature>
<feature type="compositionally biased region" description="Basic and acidic residues" evidence="1">
    <location>
        <begin position="62"/>
        <end position="75"/>
    </location>
</feature>
<feature type="region of interest" description="Disordered" evidence="1">
    <location>
        <begin position="179"/>
        <end position="361"/>
    </location>
</feature>
<proteinExistence type="predicted"/>
<dbReference type="Proteomes" id="UP001497444">
    <property type="component" value="Chromosome 5"/>
</dbReference>
<feature type="compositionally biased region" description="Low complexity" evidence="1">
    <location>
        <begin position="116"/>
        <end position="127"/>
    </location>
</feature>
<accession>A0ABP0X3U7</accession>
<feature type="compositionally biased region" description="Basic and acidic residues" evidence="1">
    <location>
        <begin position="444"/>
        <end position="453"/>
    </location>
</feature>
<feature type="region of interest" description="Disordered" evidence="1">
    <location>
        <begin position="143"/>
        <end position="166"/>
    </location>
</feature>
<dbReference type="EMBL" id="OZ020100">
    <property type="protein sequence ID" value="CAK9272666.1"/>
    <property type="molecule type" value="Genomic_DNA"/>
</dbReference>
<feature type="compositionally biased region" description="Basic and acidic residues" evidence="1">
    <location>
        <begin position="478"/>
        <end position="491"/>
    </location>
</feature>
<name>A0ABP0X3U7_9BRYO</name>
<gene>
    <name evidence="2" type="ORF">CSSPJE1EN1_LOCUS18144</name>
</gene>
<sequence length="491" mass="56411">MNVAVKRAHDETKVMENSKPLQQQGGGQQQQQNQQQQQHQQLMMVDAAGGENAAETRPSKVARHEREQGESKQGHEAIPVFHKREGAASLELGGGGVRGEVAAIGLGRESKQMKVQQQQQQQHQHQQQLRDFSEDKEFLNDEKIKHDVAQGMRVSGKGLGEEGMDLSMEGGSVEIRSMKVQQQQESSRGFVQEATEGGGGNIVGPIPEVLTTRKSPLEQQEGKLWELQEASGENKVDGGKKEEREKEEKKEKMTEEKAPRERNDRKLETTTHLVQQQQQHPNLFEQKGSERDEKERDREKIEKEKDKDKVLREKSSFWGRDKVKGTHGDKRDKRDKEEDKEQLNHRKEQQLLNVDQEERGVEKEEMVINAIIKDQELDRTSRGDIEERKPIIAKEGRETTREREREKEREEEVVDGEKQRKRMWEAEKDRQSGGRGSPNGEATMGERHKDRDTSVVNHNVQQRKRLLRPRGHSTPATRELRSHPTIKETEG</sequence>
<evidence type="ECO:0000313" key="3">
    <source>
        <dbReference type="Proteomes" id="UP001497444"/>
    </source>
</evidence>
<protein>
    <submittedName>
        <fullName evidence="2">Uncharacterized protein</fullName>
    </submittedName>
</protein>
<evidence type="ECO:0000313" key="2">
    <source>
        <dbReference type="EMBL" id="CAK9272666.1"/>
    </source>
</evidence>
<feature type="region of interest" description="Disordered" evidence="1">
    <location>
        <begin position="375"/>
        <end position="491"/>
    </location>
</feature>
<feature type="compositionally biased region" description="Basic and acidic residues" evidence="1">
    <location>
        <begin position="7"/>
        <end position="16"/>
    </location>
</feature>